<keyword evidence="1" id="KW-1133">Transmembrane helix</keyword>
<reference evidence="2" key="1">
    <citation type="journal article" date="2014" name="Genome Biol. Evol.">
        <title>Pangenome evidence for extensive interdomain horizontal transfer affecting lineage core and shell genes in uncultured planktonic thaumarchaeota and euryarchaeota.</title>
        <authorList>
            <person name="Deschamps P."/>
            <person name="Zivanovic Y."/>
            <person name="Moreira D."/>
            <person name="Rodriguez-Valera F."/>
            <person name="Lopez-Garcia P."/>
        </authorList>
    </citation>
    <scope>NUCLEOTIDE SEQUENCE</scope>
</reference>
<evidence type="ECO:0000256" key="1">
    <source>
        <dbReference type="SAM" id="Phobius"/>
    </source>
</evidence>
<organism evidence="2">
    <name type="scientific">uncultured marine thaumarchaeote KM3_57_B01</name>
    <dbReference type="NCBI Taxonomy" id="1456205"/>
    <lineage>
        <taxon>Archaea</taxon>
        <taxon>Nitrososphaerota</taxon>
        <taxon>environmental samples</taxon>
    </lineage>
</organism>
<accession>A0A075HBV4</accession>
<name>A0A075HBV4_9ARCH</name>
<sequence length="94" mass="10295">MELSDGQKYAIVFLGSLAVAGIILGTLVFPFWNFIREDITEEVEIFQSADGNCYVDTIDGIPKTIENCNLKPGTTVTIMYGHGLPWAKIVTPGE</sequence>
<feature type="transmembrane region" description="Helical" evidence="1">
    <location>
        <begin position="12"/>
        <end position="32"/>
    </location>
</feature>
<proteinExistence type="predicted"/>
<keyword evidence="1" id="KW-0472">Membrane</keyword>
<dbReference type="EMBL" id="KF900952">
    <property type="protein sequence ID" value="AIF12700.1"/>
    <property type="molecule type" value="Genomic_DNA"/>
</dbReference>
<keyword evidence="1" id="KW-0812">Transmembrane</keyword>
<evidence type="ECO:0000313" key="2">
    <source>
        <dbReference type="EMBL" id="AIF12700.1"/>
    </source>
</evidence>
<protein>
    <submittedName>
        <fullName evidence="2">Uncharacterized protein</fullName>
    </submittedName>
</protein>
<dbReference type="AlphaFoldDB" id="A0A075HBV4"/>